<keyword evidence="5" id="KW-1185">Reference proteome</keyword>
<evidence type="ECO:0000313" key="4">
    <source>
        <dbReference type="Proteomes" id="UP000255224"/>
    </source>
</evidence>
<dbReference type="Gene3D" id="3.10.450.50">
    <property type="match status" value="1"/>
</dbReference>
<evidence type="ECO:0000313" key="5">
    <source>
        <dbReference type="Proteomes" id="UP000273270"/>
    </source>
</evidence>
<reference evidence="3 4" key="1">
    <citation type="submission" date="2018-06" db="EMBL/GenBank/DDBJ databases">
        <authorList>
            <consortium name="Pathogen Informatics"/>
            <person name="Doyle S."/>
        </authorList>
    </citation>
    <scope>NUCLEOTIDE SEQUENCE [LARGE SCALE GENOMIC DNA]</scope>
    <source>
        <strain evidence="3 4">NCTC13533</strain>
    </source>
</reference>
<organism evidence="3 4">
    <name type="scientific">Chryseobacterium carnipullorum</name>
    <dbReference type="NCBI Taxonomy" id="1124835"/>
    <lineage>
        <taxon>Bacteria</taxon>
        <taxon>Pseudomonadati</taxon>
        <taxon>Bacteroidota</taxon>
        <taxon>Flavobacteriia</taxon>
        <taxon>Flavobacteriales</taxon>
        <taxon>Weeksellaceae</taxon>
        <taxon>Chryseobacterium group</taxon>
        <taxon>Chryseobacterium</taxon>
    </lineage>
</organism>
<dbReference type="Proteomes" id="UP000255224">
    <property type="component" value="Unassembled WGS sequence"/>
</dbReference>
<evidence type="ECO:0000259" key="1">
    <source>
        <dbReference type="Pfam" id="PF14534"/>
    </source>
</evidence>
<dbReference type="InterPro" id="IPR027843">
    <property type="entry name" value="DUF4440"/>
</dbReference>
<protein>
    <submittedName>
        <fullName evidence="2">DUF4440 domain-containing protein</fullName>
    </submittedName>
</protein>
<dbReference type="Pfam" id="PF14534">
    <property type="entry name" value="DUF4440"/>
    <property type="match status" value="1"/>
</dbReference>
<dbReference type="EMBL" id="CP033920">
    <property type="protein sequence ID" value="AZA49925.1"/>
    <property type="molecule type" value="Genomic_DNA"/>
</dbReference>
<dbReference type="SUPFAM" id="SSF54427">
    <property type="entry name" value="NTF2-like"/>
    <property type="match status" value="1"/>
</dbReference>
<name>A0A376DWR7_CHRCU</name>
<dbReference type="AlphaFoldDB" id="A0A376DWR7"/>
<evidence type="ECO:0000313" key="3">
    <source>
        <dbReference type="EMBL" id="STC96273.1"/>
    </source>
</evidence>
<dbReference type="KEGG" id="ccau:EG346_17875"/>
<reference evidence="5" key="3">
    <citation type="submission" date="2018-11" db="EMBL/GenBank/DDBJ databases">
        <title>Proposal to divide the Flavobacteriaceae and reorganize its genera based on Amino Acid Identity values calculated from whole genome sequences.</title>
        <authorList>
            <person name="Nicholson A.C."/>
            <person name="Gulvik C.A."/>
            <person name="Whitney A.M."/>
            <person name="Humrighouse B.W."/>
            <person name="Bell M."/>
            <person name="Holmes B."/>
            <person name="Steigerwalt A.G."/>
            <person name="Villarma A."/>
            <person name="Sheth M."/>
            <person name="Batra D."/>
            <person name="Pryor J."/>
            <person name="Bernardet J.-F."/>
            <person name="Hugo C."/>
            <person name="Kampfer P."/>
            <person name="Newman J."/>
            <person name="McQuiston J.R."/>
        </authorList>
    </citation>
    <scope>NUCLEOTIDE SEQUENCE [LARGE SCALE GENOMIC DNA]</scope>
    <source>
        <strain evidence="5">G0188</strain>
    </source>
</reference>
<evidence type="ECO:0000313" key="2">
    <source>
        <dbReference type="EMBL" id="AZA49925.1"/>
    </source>
</evidence>
<proteinExistence type="predicted"/>
<dbReference type="EMBL" id="UFVQ01000003">
    <property type="protein sequence ID" value="STC96273.1"/>
    <property type="molecule type" value="Genomic_DNA"/>
</dbReference>
<dbReference type="InterPro" id="IPR032710">
    <property type="entry name" value="NTF2-like_dom_sf"/>
</dbReference>
<accession>A0A3G6N9T0</accession>
<sequence>MPKPTMKVWTDAWRSADAETFKNVYSETALIFPPGKPAIKGNESILEFMKGGLGRVDVIFEAENLMVSENLAFEFDIFKDIELLSKKVIGEGKYSVTWVLENSVWKVQCHTWSMPVKL</sequence>
<feature type="domain" description="DUF4440" evidence="1">
    <location>
        <begin position="9"/>
        <end position="107"/>
    </location>
</feature>
<gene>
    <name evidence="2" type="ORF">EG346_17875</name>
    <name evidence="3" type="ORF">NCTC13533_02149</name>
</gene>
<dbReference type="Proteomes" id="UP000273270">
    <property type="component" value="Chromosome"/>
</dbReference>
<reference evidence="2" key="2">
    <citation type="submission" date="2018-11" db="EMBL/GenBank/DDBJ databases">
        <title>Proposal to divide the Flavobacteriaceae and reorganize its genera based on Amino Acid Identity values calculated from whole genome sequences.</title>
        <authorList>
            <person name="Nicholson A.C."/>
            <person name="Gulvik C.A."/>
            <person name="Whitney A.M."/>
            <person name="Humrighouse B.W."/>
            <person name="Bell M."/>
            <person name="Holmes B."/>
            <person name="Steigerwalt A."/>
            <person name="Villarma A."/>
            <person name="Sheth M."/>
            <person name="Batra D."/>
            <person name="Pryor J."/>
            <person name="Bernardet J.-F."/>
            <person name="Hugo C."/>
            <person name="Kampfer P."/>
            <person name="Newman J."/>
            <person name="Mcquiston J.R."/>
        </authorList>
    </citation>
    <scope>NUCLEOTIDE SEQUENCE [LARGE SCALE GENOMIC DNA]</scope>
    <source>
        <strain evidence="2">G0188</strain>
    </source>
</reference>
<dbReference type="OrthoDB" id="955693at2"/>
<accession>A0A376DWR7</accession>